<dbReference type="EMBL" id="JAOAMV010000001">
    <property type="protein sequence ID" value="MCT2557718.1"/>
    <property type="molecule type" value="Genomic_DNA"/>
</dbReference>
<sequence>MSERRKRTAASGSVSAHPAFPAIVALWFAALLGIGSLVLPVALLERISQATGLPAYLALAQPPLGVTARIAIALVAATAGFLAGLAIARRIAVAHREMPVRGRVAAVSADPRASATTIKRPISAHEELGDSDLDAGSPPSPAREGFAGRRRPLSVTDDSARSEFFDNAPLPGHDPDENAPLHAPHEPIAAELCGEETQASAEPLDLGEFDTSGEEEPASAWDLEPGRESPVRFESAAFQSFGTGALSAPPPTTPMPEADLTAQEPTEMTRHTVPGPADHAQTATATGEVAIVDLVGRFARALQRHREDAAAEAERAASGAAMAESGDDDAILDLTAALSPRQAPGADVATRDAVPAAMSADALAGNGPDNRLEAAPAVPKALRPLYFDCDDWADDEEDDDEVVLPDLSLSLAQGERPFSRPAAAAVADSAARADATESSEADDDESAGEDASGRNYSSLLAMKSPFGIQREPVRVEDDEPTGDAGEEEEEAIEPIVVFPGQAHRPAPPTATGPRPFDAPGVRAEAATRGPATAPGRAAPTDETERALRDALEKLQRMSGTA</sequence>
<dbReference type="Proteomes" id="UP001142648">
    <property type="component" value="Unassembled WGS sequence"/>
</dbReference>
<dbReference type="AlphaFoldDB" id="A0A9X3AKE2"/>
<feature type="compositionally biased region" description="Low complexity" evidence="1">
    <location>
        <begin position="422"/>
        <end position="436"/>
    </location>
</feature>
<reference evidence="3" key="1">
    <citation type="submission" date="2022-09" db="EMBL/GenBank/DDBJ databases">
        <title>The genome sequence of Tsuneonella sp. YG55.</title>
        <authorList>
            <person name="Liu Y."/>
        </authorList>
    </citation>
    <scope>NUCLEOTIDE SEQUENCE</scope>
    <source>
        <strain evidence="3">YG55</strain>
    </source>
</reference>
<keyword evidence="2" id="KW-0812">Transmembrane</keyword>
<evidence type="ECO:0000256" key="1">
    <source>
        <dbReference type="SAM" id="MobiDB-lite"/>
    </source>
</evidence>
<gene>
    <name evidence="3" type="ORF">N0B51_01855</name>
</gene>
<protein>
    <submittedName>
        <fullName evidence="3">Uncharacterized protein</fullName>
    </submittedName>
</protein>
<feature type="transmembrane region" description="Helical" evidence="2">
    <location>
        <begin position="20"/>
        <end position="44"/>
    </location>
</feature>
<evidence type="ECO:0000313" key="3">
    <source>
        <dbReference type="EMBL" id="MCT2557718.1"/>
    </source>
</evidence>
<organism evidence="3 4">
    <name type="scientific">Tsuneonella litorea</name>
    <dbReference type="NCBI Taxonomy" id="2976475"/>
    <lineage>
        <taxon>Bacteria</taxon>
        <taxon>Pseudomonadati</taxon>
        <taxon>Pseudomonadota</taxon>
        <taxon>Alphaproteobacteria</taxon>
        <taxon>Sphingomonadales</taxon>
        <taxon>Erythrobacteraceae</taxon>
        <taxon>Tsuneonella</taxon>
    </lineage>
</organism>
<keyword evidence="4" id="KW-1185">Reference proteome</keyword>
<feature type="compositionally biased region" description="Acidic residues" evidence="1">
    <location>
        <begin position="437"/>
        <end position="448"/>
    </location>
</feature>
<feature type="transmembrane region" description="Helical" evidence="2">
    <location>
        <begin position="64"/>
        <end position="88"/>
    </location>
</feature>
<keyword evidence="2" id="KW-1133">Transmembrane helix</keyword>
<feature type="region of interest" description="Disordered" evidence="1">
    <location>
        <begin position="417"/>
        <end position="457"/>
    </location>
</feature>
<evidence type="ECO:0000313" key="4">
    <source>
        <dbReference type="Proteomes" id="UP001142648"/>
    </source>
</evidence>
<dbReference type="RefSeq" id="WP_259960483.1">
    <property type="nucleotide sequence ID" value="NZ_JAOAMV010000001.1"/>
</dbReference>
<accession>A0A9X3AKE2</accession>
<comment type="caution">
    <text evidence="3">The sequence shown here is derived from an EMBL/GenBank/DDBJ whole genome shotgun (WGS) entry which is preliminary data.</text>
</comment>
<feature type="compositionally biased region" description="Low complexity" evidence="1">
    <location>
        <begin position="522"/>
        <end position="540"/>
    </location>
</feature>
<name>A0A9X3AKE2_9SPHN</name>
<feature type="region of interest" description="Disordered" evidence="1">
    <location>
        <begin position="116"/>
        <end position="183"/>
    </location>
</feature>
<feature type="region of interest" description="Disordered" evidence="1">
    <location>
        <begin position="499"/>
        <end position="544"/>
    </location>
</feature>
<proteinExistence type="predicted"/>
<evidence type="ECO:0000256" key="2">
    <source>
        <dbReference type="SAM" id="Phobius"/>
    </source>
</evidence>
<keyword evidence="2" id="KW-0472">Membrane</keyword>